<accession>A0A0G0Y991</accession>
<dbReference type="AlphaFoldDB" id="A0A0G0Y991"/>
<protein>
    <recommendedName>
        <fullName evidence="3">SpoVT-AbrB domain-containing protein</fullName>
    </recommendedName>
</protein>
<evidence type="ECO:0008006" key="3">
    <source>
        <dbReference type="Google" id="ProtNLM"/>
    </source>
</evidence>
<reference evidence="1 2" key="1">
    <citation type="journal article" date="2015" name="Nature">
        <title>rRNA introns, odd ribosomes, and small enigmatic genomes across a large radiation of phyla.</title>
        <authorList>
            <person name="Brown C.T."/>
            <person name="Hug L.A."/>
            <person name="Thomas B.C."/>
            <person name="Sharon I."/>
            <person name="Castelle C.J."/>
            <person name="Singh A."/>
            <person name="Wilkins M.J."/>
            <person name="Williams K.H."/>
            <person name="Banfield J.F."/>
        </authorList>
    </citation>
    <scope>NUCLEOTIDE SEQUENCE [LARGE SCALE GENOMIC DNA]</scope>
</reference>
<comment type="caution">
    <text evidence="1">The sequence shown here is derived from an EMBL/GenBank/DDBJ whole genome shotgun (WGS) entry which is preliminary data.</text>
</comment>
<dbReference type="SUPFAM" id="SSF89447">
    <property type="entry name" value="AbrB/MazE/MraZ-like"/>
    <property type="match status" value="1"/>
</dbReference>
<dbReference type="Proteomes" id="UP000034160">
    <property type="component" value="Unassembled WGS sequence"/>
</dbReference>
<dbReference type="Gene3D" id="2.10.260.10">
    <property type="match status" value="1"/>
</dbReference>
<dbReference type="InterPro" id="IPR037914">
    <property type="entry name" value="SpoVT-AbrB_sf"/>
</dbReference>
<dbReference type="EMBL" id="LCCN01000001">
    <property type="protein sequence ID" value="KKS33297.1"/>
    <property type="molecule type" value="Genomic_DNA"/>
</dbReference>
<dbReference type="STRING" id="1618356.UU93_C0001G0128"/>
<name>A0A0G0Y991_9BACT</name>
<proteinExistence type="predicted"/>
<sequence>MIQSVVQIGNSLGVTLPRDFVTKNKVTKNSKISVVHTDGSISYSTHIPKSTHYKIASDKEWFDLIKEVEKRYGHALEELAQLQ</sequence>
<evidence type="ECO:0000313" key="2">
    <source>
        <dbReference type="Proteomes" id="UP000034160"/>
    </source>
</evidence>
<organism evidence="1 2">
    <name type="scientific">Candidatus Amesbacteria bacterium GW2011_GWA2_42_12</name>
    <dbReference type="NCBI Taxonomy" id="1618356"/>
    <lineage>
        <taxon>Bacteria</taxon>
        <taxon>Candidatus Amesiibacteriota</taxon>
    </lineage>
</organism>
<gene>
    <name evidence="1" type="ORF">UU93_C0001G0128</name>
</gene>
<evidence type="ECO:0000313" key="1">
    <source>
        <dbReference type="EMBL" id="KKS33297.1"/>
    </source>
</evidence>